<dbReference type="SUPFAM" id="SSF51445">
    <property type="entry name" value="(Trans)glycosidases"/>
    <property type="match status" value="1"/>
</dbReference>
<dbReference type="HOGENOM" id="CLU_509868_0_0_1"/>
<dbReference type="InterPro" id="IPR013783">
    <property type="entry name" value="Ig-like_fold"/>
</dbReference>
<keyword evidence="4" id="KW-1185">Reference proteome</keyword>
<dbReference type="InterPro" id="IPR025277">
    <property type="entry name" value="Apiosidase-like_cat_dom"/>
</dbReference>
<dbReference type="Proteomes" id="UP000013827">
    <property type="component" value="Unassembled WGS sequence"/>
</dbReference>
<protein>
    <recommendedName>
        <fullName evidence="5">DUF5060 domain-containing protein</fullName>
    </recommendedName>
</protein>
<name>A0A0D3J3E3_EMIH1</name>
<dbReference type="InterPro" id="IPR017853">
    <property type="entry name" value="GH"/>
</dbReference>
<dbReference type="Pfam" id="PF16586">
    <property type="entry name" value="DUF5060"/>
    <property type="match status" value="1"/>
</dbReference>
<dbReference type="Pfam" id="PF13204">
    <property type="entry name" value="Apiosidase"/>
    <property type="match status" value="1"/>
</dbReference>
<proteinExistence type="predicted"/>
<dbReference type="Gene3D" id="3.20.20.80">
    <property type="entry name" value="Glycosidases"/>
    <property type="match status" value="1"/>
</dbReference>
<accession>A0A0D3J3E3</accession>
<evidence type="ECO:0000259" key="1">
    <source>
        <dbReference type="Pfam" id="PF13204"/>
    </source>
</evidence>
<organism evidence="3 4">
    <name type="scientific">Emiliania huxleyi (strain CCMP1516)</name>
    <dbReference type="NCBI Taxonomy" id="280463"/>
    <lineage>
        <taxon>Eukaryota</taxon>
        <taxon>Haptista</taxon>
        <taxon>Haptophyta</taxon>
        <taxon>Prymnesiophyceae</taxon>
        <taxon>Isochrysidales</taxon>
        <taxon>Noelaerhabdaceae</taxon>
        <taxon>Emiliania</taxon>
    </lineage>
</organism>
<feature type="domain" description="Apiosidase-like catalytic" evidence="1">
    <location>
        <begin position="151"/>
        <end position="416"/>
    </location>
</feature>
<evidence type="ECO:0000259" key="2">
    <source>
        <dbReference type="Pfam" id="PF16586"/>
    </source>
</evidence>
<dbReference type="PANTHER" id="PTHR37836:SF2">
    <property type="entry name" value="DUF4038 DOMAIN-CONTAINING PROTEIN"/>
    <property type="match status" value="1"/>
</dbReference>
<dbReference type="PaxDb" id="2903-EOD18028"/>
<dbReference type="InterPro" id="IPR032260">
    <property type="entry name" value="DUF5060"/>
</dbReference>
<evidence type="ECO:0000313" key="4">
    <source>
        <dbReference type="Proteomes" id="UP000013827"/>
    </source>
</evidence>
<dbReference type="GeneID" id="19046029"/>
<dbReference type="AlphaFoldDB" id="A0A0D3J3E3"/>
<evidence type="ECO:0008006" key="5">
    <source>
        <dbReference type="Google" id="ProtNLM"/>
    </source>
</evidence>
<dbReference type="PANTHER" id="PTHR37836">
    <property type="entry name" value="LMO1036 PROTEIN"/>
    <property type="match status" value="1"/>
</dbReference>
<reference evidence="3" key="2">
    <citation type="submission" date="2024-10" db="UniProtKB">
        <authorList>
            <consortium name="EnsemblProtists"/>
        </authorList>
    </citation>
    <scope>IDENTIFICATION</scope>
</reference>
<sequence length="532" mass="57663">MWALTLTSAAPTPLSSSVPIYGQYEITLAGPSEATVANPFEVELSATFTHTEPPTGTPIVVGGFYDGGGTYRVRFSPSAEGEWKYTTASSAAALDGSGGEFHVVKKAAGDRGPVFSKGSGLYYSDFTPHVSVGTTCYQWASKGFDMQAQTLETLKASPFNKIRMTTFPKWYIFNRANPVETGAPYAISPGSAAANASAWTCVGEHCPSLSGSFDLKRFNVSFWQNYDRLVGALKKQGVIADIILFHPYDGGHWGFDCMGGTDAEKYDTALDKFYLRYAIARLASYSNVWWSMANEWSFNKCKGRGVNESAKSPHPSPSPVWDELFETLAAADPYGRQASIHNGNLLYNHSRPWISHVSLQGMEETTPAIRQKYGKPTLWDEVRYEGNITSSFGSLSAAEEADRFWWGAALGVHVGHSETVLRAAVKDDDAQPLWWAKGGTLVGESPPRIAFFKQLWASTGADFGALTPAHASYGQAGDPVSDTLTGDSVQLVKFRRQGTWNLPLPTSGATVAVDVHTLPFTLLFTKSAATAA</sequence>
<dbReference type="EnsemblProtists" id="EOD18028">
    <property type="protein sequence ID" value="EOD18028"/>
    <property type="gene ID" value="EMIHUDRAFT_196058"/>
</dbReference>
<dbReference type="RefSeq" id="XP_005770457.1">
    <property type="nucleotide sequence ID" value="XM_005770400.1"/>
</dbReference>
<reference evidence="4" key="1">
    <citation type="journal article" date="2013" name="Nature">
        <title>Pan genome of the phytoplankton Emiliania underpins its global distribution.</title>
        <authorList>
            <person name="Read B.A."/>
            <person name="Kegel J."/>
            <person name="Klute M.J."/>
            <person name="Kuo A."/>
            <person name="Lefebvre S.C."/>
            <person name="Maumus F."/>
            <person name="Mayer C."/>
            <person name="Miller J."/>
            <person name="Monier A."/>
            <person name="Salamov A."/>
            <person name="Young J."/>
            <person name="Aguilar M."/>
            <person name="Claverie J.M."/>
            <person name="Frickenhaus S."/>
            <person name="Gonzalez K."/>
            <person name="Herman E.K."/>
            <person name="Lin Y.C."/>
            <person name="Napier J."/>
            <person name="Ogata H."/>
            <person name="Sarno A.F."/>
            <person name="Shmutz J."/>
            <person name="Schroeder D."/>
            <person name="de Vargas C."/>
            <person name="Verret F."/>
            <person name="von Dassow P."/>
            <person name="Valentin K."/>
            <person name="Van de Peer Y."/>
            <person name="Wheeler G."/>
            <person name="Dacks J.B."/>
            <person name="Delwiche C.F."/>
            <person name="Dyhrman S.T."/>
            <person name="Glockner G."/>
            <person name="John U."/>
            <person name="Richards T."/>
            <person name="Worden A.Z."/>
            <person name="Zhang X."/>
            <person name="Grigoriev I.V."/>
            <person name="Allen A.E."/>
            <person name="Bidle K."/>
            <person name="Borodovsky M."/>
            <person name="Bowler C."/>
            <person name="Brownlee C."/>
            <person name="Cock J.M."/>
            <person name="Elias M."/>
            <person name="Gladyshev V.N."/>
            <person name="Groth M."/>
            <person name="Guda C."/>
            <person name="Hadaegh A."/>
            <person name="Iglesias-Rodriguez M.D."/>
            <person name="Jenkins J."/>
            <person name="Jones B.M."/>
            <person name="Lawson T."/>
            <person name="Leese F."/>
            <person name="Lindquist E."/>
            <person name="Lobanov A."/>
            <person name="Lomsadze A."/>
            <person name="Malik S.B."/>
            <person name="Marsh M.E."/>
            <person name="Mackinder L."/>
            <person name="Mock T."/>
            <person name="Mueller-Roeber B."/>
            <person name="Pagarete A."/>
            <person name="Parker M."/>
            <person name="Probert I."/>
            <person name="Quesneville H."/>
            <person name="Raines C."/>
            <person name="Rensing S.A."/>
            <person name="Riano-Pachon D.M."/>
            <person name="Richier S."/>
            <person name="Rokitta S."/>
            <person name="Shiraiwa Y."/>
            <person name="Soanes D.M."/>
            <person name="van der Giezen M."/>
            <person name="Wahlund T.M."/>
            <person name="Williams B."/>
            <person name="Wilson W."/>
            <person name="Wolfe G."/>
            <person name="Wurch L.L."/>
        </authorList>
    </citation>
    <scope>NUCLEOTIDE SEQUENCE</scope>
</reference>
<dbReference type="Gene3D" id="2.60.40.10">
    <property type="entry name" value="Immunoglobulins"/>
    <property type="match status" value="1"/>
</dbReference>
<evidence type="ECO:0000313" key="3">
    <source>
        <dbReference type="EnsemblProtists" id="EOD18028"/>
    </source>
</evidence>
<dbReference type="KEGG" id="ehx:EMIHUDRAFT_196058"/>
<feature type="domain" description="DUF5060" evidence="2">
    <location>
        <begin position="18"/>
        <end position="89"/>
    </location>
</feature>